<name>A0A0H4VUP2_9BACT</name>
<accession>A0A0H4VUP2</accession>
<proteinExistence type="inferred from homology"/>
<evidence type="ECO:0000256" key="2">
    <source>
        <dbReference type="ARBA" id="ARBA00022801"/>
    </source>
</evidence>
<reference evidence="4 5" key="1">
    <citation type="submission" date="2015-01" db="EMBL/GenBank/DDBJ databases">
        <title>Rufibacter sp./DG31D/ whole genome sequencing.</title>
        <authorList>
            <person name="Kim M.K."/>
            <person name="Srinivasan S."/>
            <person name="Lee J.-J."/>
        </authorList>
    </citation>
    <scope>NUCLEOTIDE SEQUENCE [LARGE SCALE GENOMIC DNA]</scope>
    <source>
        <strain evidence="4 5">DG31D</strain>
    </source>
</reference>
<gene>
    <name evidence="4" type="ORF">TH63_10740</name>
</gene>
<dbReference type="PANTHER" id="PTHR43695:SF1">
    <property type="entry name" value="RHAMNOGALACTURONAN ACETYLESTERASE"/>
    <property type="match status" value="1"/>
</dbReference>
<dbReference type="CDD" id="cd01821">
    <property type="entry name" value="Rhamnogalacturan_acetylesterase_like"/>
    <property type="match status" value="1"/>
</dbReference>
<evidence type="ECO:0000313" key="4">
    <source>
        <dbReference type="EMBL" id="AKQ47632.1"/>
    </source>
</evidence>
<dbReference type="AlphaFoldDB" id="A0A0H4VUP2"/>
<dbReference type="InterPro" id="IPR036514">
    <property type="entry name" value="SGNH_hydro_sf"/>
</dbReference>
<dbReference type="PATRIC" id="fig|1379910.4.peg.2332"/>
<keyword evidence="2" id="KW-0378">Hydrolase</keyword>
<evidence type="ECO:0000313" key="5">
    <source>
        <dbReference type="Proteomes" id="UP000036458"/>
    </source>
</evidence>
<dbReference type="PANTHER" id="PTHR43695">
    <property type="entry name" value="PUTATIVE (AFU_ORTHOLOGUE AFUA_2G17250)-RELATED"/>
    <property type="match status" value="1"/>
</dbReference>
<dbReference type="Gene3D" id="3.40.50.1110">
    <property type="entry name" value="SGNH hydrolase"/>
    <property type="match status" value="1"/>
</dbReference>
<dbReference type="InterPro" id="IPR013830">
    <property type="entry name" value="SGNH_hydro"/>
</dbReference>
<comment type="similarity">
    <text evidence="1">Belongs to the 'GDSL' lipolytic enzyme family.</text>
</comment>
<protein>
    <submittedName>
        <fullName evidence="4">GDSL family lipase</fullName>
    </submittedName>
</protein>
<sequence length="249" mass="27697">MVIATTVLVGFIQKPKSKPTLYIIGDSTVRNTGEGFGGWGSYMAELLDTTKISVSNQAMAGRSTRTFIKEDRWNKVLVTLKKGDFVIMQFGHNEGSVPDTSKAGYRGVLRGTGPETKELTWKNGEKEEVHTYGWYLRKFVQEAKAKGATPIIASMIPRNQWKDGKVMLANKDFGKWAAEVAQSEKVLFIDLNKITADKYNQMGLEQVKALFPTDHTHTSPDGARLNAASVVEGLKMNKKHPLNKYVKKA</sequence>
<dbReference type="InterPro" id="IPR037459">
    <property type="entry name" value="RhgT-like"/>
</dbReference>
<dbReference type="EMBL" id="CP010777">
    <property type="protein sequence ID" value="AKQ47632.1"/>
    <property type="molecule type" value="Genomic_DNA"/>
</dbReference>
<dbReference type="Pfam" id="PF13472">
    <property type="entry name" value="Lipase_GDSL_2"/>
    <property type="match status" value="1"/>
</dbReference>
<keyword evidence="5" id="KW-1185">Reference proteome</keyword>
<dbReference type="STRING" id="1379910.TH63_10740"/>
<dbReference type="KEGG" id="ruf:TH63_10740"/>
<dbReference type="Proteomes" id="UP000036458">
    <property type="component" value="Chromosome"/>
</dbReference>
<evidence type="ECO:0000259" key="3">
    <source>
        <dbReference type="Pfam" id="PF13472"/>
    </source>
</evidence>
<feature type="domain" description="SGNH hydrolase-type esterase" evidence="3">
    <location>
        <begin position="24"/>
        <end position="225"/>
    </location>
</feature>
<dbReference type="GO" id="GO:0016788">
    <property type="term" value="F:hydrolase activity, acting on ester bonds"/>
    <property type="evidence" value="ECO:0007669"/>
    <property type="project" value="UniProtKB-ARBA"/>
</dbReference>
<organism evidence="4 5">
    <name type="scientific">Rufibacter radiotolerans</name>
    <dbReference type="NCBI Taxonomy" id="1379910"/>
    <lineage>
        <taxon>Bacteria</taxon>
        <taxon>Pseudomonadati</taxon>
        <taxon>Bacteroidota</taxon>
        <taxon>Cytophagia</taxon>
        <taxon>Cytophagales</taxon>
        <taxon>Hymenobacteraceae</taxon>
        <taxon>Rufibacter</taxon>
    </lineage>
</organism>
<evidence type="ECO:0000256" key="1">
    <source>
        <dbReference type="ARBA" id="ARBA00008668"/>
    </source>
</evidence>
<dbReference type="SUPFAM" id="SSF52266">
    <property type="entry name" value="SGNH hydrolase"/>
    <property type="match status" value="1"/>
</dbReference>